<evidence type="ECO:0000259" key="2">
    <source>
        <dbReference type="Pfam" id="PF13194"/>
    </source>
</evidence>
<feature type="domain" description="MgtC/SapB/SrpB/YhiD N-terminal" evidence="1">
    <location>
        <begin position="12"/>
        <end position="131"/>
    </location>
</feature>
<reference evidence="3 4" key="1">
    <citation type="submission" date="2020-03" db="EMBL/GenBank/DDBJ databases">
        <authorList>
            <consortium name="Genoscope - CEA"/>
            <person name="William W."/>
        </authorList>
    </citation>
    <scope>NUCLEOTIDE SEQUENCE [LARGE SCALE GENOMIC DNA]</scope>
    <source>
        <strain evidence="4">DSM 16959</strain>
    </source>
</reference>
<dbReference type="AlphaFoldDB" id="A0A6S6XPW8"/>
<protein>
    <submittedName>
        <fullName evidence="3">Magnesium transporter MgtC</fullName>
    </submittedName>
</protein>
<feature type="domain" description="DUF4010" evidence="2">
    <location>
        <begin position="179"/>
        <end position="388"/>
    </location>
</feature>
<proteinExistence type="predicted"/>
<dbReference type="InterPro" id="IPR049177">
    <property type="entry name" value="MgtC_SapB_SrpB_YhiD_N"/>
</dbReference>
<dbReference type="PANTHER" id="PTHR39084:SF1">
    <property type="entry name" value="DUF4010 DOMAIN-CONTAINING PROTEIN"/>
    <property type="match status" value="1"/>
</dbReference>
<dbReference type="OrthoDB" id="9813718at2"/>
<dbReference type="PANTHER" id="PTHR39084">
    <property type="entry name" value="MEMBRANE PROTEIN-RELATED"/>
    <property type="match status" value="1"/>
</dbReference>
<dbReference type="InterPro" id="IPR025105">
    <property type="entry name" value="DUF4010"/>
</dbReference>
<evidence type="ECO:0000313" key="4">
    <source>
        <dbReference type="Proteomes" id="UP000515733"/>
    </source>
</evidence>
<keyword evidence="4" id="KW-1185">Reference proteome</keyword>
<dbReference type="EMBL" id="LR778301">
    <property type="protein sequence ID" value="CAB1367976.1"/>
    <property type="molecule type" value="Genomic_DNA"/>
</dbReference>
<evidence type="ECO:0000259" key="1">
    <source>
        <dbReference type="Pfam" id="PF02308"/>
    </source>
</evidence>
<accession>A0A6S6XPW8</accession>
<dbReference type="Proteomes" id="UP000515733">
    <property type="component" value="Chromosome"/>
</dbReference>
<dbReference type="Pfam" id="PF13194">
    <property type="entry name" value="DUF4010"/>
    <property type="match status" value="1"/>
</dbReference>
<dbReference type="Pfam" id="PF02308">
    <property type="entry name" value="MgtC"/>
    <property type="match status" value="1"/>
</dbReference>
<dbReference type="RefSeq" id="WP_145771783.1">
    <property type="nucleotide sequence ID" value="NZ_LR778301.1"/>
</dbReference>
<gene>
    <name evidence="3" type="ORF">DENOEST_0811</name>
</gene>
<organism evidence="3 4">
    <name type="scientific">Denitratisoma oestradiolicum</name>
    <dbReference type="NCBI Taxonomy" id="311182"/>
    <lineage>
        <taxon>Bacteria</taxon>
        <taxon>Pseudomonadati</taxon>
        <taxon>Pseudomonadota</taxon>
        <taxon>Betaproteobacteria</taxon>
        <taxon>Nitrosomonadales</taxon>
        <taxon>Sterolibacteriaceae</taxon>
        <taxon>Denitratisoma</taxon>
    </lineage>
</organism>
<name>A0A6S6XPW8_9PROT</name>
<evidence type="ECO:0000313" key="3">
    <source>
        <dbReference type="EMBL" id="CAB1367976.1"/>
    </source>
</evidence>
<sequence>MENTAAQVQLFATSLAIGLLIGLERERKPDAKAGVRTYALTALLGTLSALLAREVGSGWVVALGLVAVGGMMMAAIAQDPHDDGDPGTTSVVALMIAYGLGAAVWLGHDTLAVMLGIATTILLYFKSELHGFSSRITPKDLISVLQFGVLSFIILPILPNQDFGPFAAFNPHQIWWLVVLISGLSLAGYVALRLIGARHGAAVIGIFGGLASSTATTMIYARHARARAELTAMAALVILLANLTVLVRLALVALVVAPPLFVPLLLVLGCGLGAGLVFALGTWLRLGHQEIMPMPEIANPTELRAALSFGALYAVILLLAAWIQEIAGNQGLYAVSLASGLTDVDAIALSSLKLFNLDKLGTGQAVIAVALAVLANLAFKTGLVLTIGGRPLAARALPGLAAIGAGIGGALLFTV</sequence>
<dbReference type="KEGG" id="doe:DENOEST_0811"/>